<dbReference type="Proteomes" id="UP000649617">
    <property type="component" value="Unassembled WGS sequence"/>
</dbReference>
<keyword evidence="1" id="KW-0472">Membrane</keyword>
<dbReference type="EMBL" id="CAJNIZ010033816">
    <property type="protein sequence ID" value="CAE7548154.1"/>
    <property type="molecule type" value="Genomic_DNA"/>
</dbReference>
<evidence type="ECO:0000256" key="1">
    <source>
        <dbReference type="SAM" id="Phobius"/>
    </source>
</evidence>
<dbReference type="AlphaFoldDB" id="A0A812TYJ8"/>
<keyword evidence="2" id="KW-0732">Signal</keyword>
<sequence>MQKRTRLRVALCFLAMGGWTASFVPRPVAGEVVKVMVVLPAFIADQAMAQEATRPPTSPPTGFPAFNVETAVYTAGVSFLSIVGSTLVQSFFGRFNDKNDLQFQALGKQVDDVKTKLGKFEDKLDVVIASALISVGAAGSFFLFKP</sequence>
<keyword evidence="4" id="KW-1185">Reference proteome</keyword>
<feature type="chain" id="PRO_5032319993" evidence="2">
    <location>
        <begin position="31"/>
        <end position="146"/>
    </location>
</feature>
<proteinExistence type="predicted"/>
<protein>
    <submittedName>
        <fullName evidence="3">CAT9 protein</fullName>
    </submittedName>
</protein>
<keyword evidence="1" id="KW-1133">Transmembrane helix</keyword>
<reference evidence="3" key="1">
    <citation type="submission" date="2021-02" db="EMBL/GenBank/DDBJ databases">
        <authorList>
            <person name="Dougan E. K."/>
            <person name="Rhodes N."/>
            <person name="Thang M."/>
            <person name="Chan C."/>
        </authorList>
    </citation>
    <scope>NUCLEOTIDE SEQUENCE</scope>
</reference>
<organism evidence="3 4">
    <name type="scientific">Symbiodinium pilosum</name>
    <name type="common">Dinoflagellate</name>
    <dbReference type="NCBI Taxonomy" id="2952"/>
    <lineage>
        <taxon>Eukaryota</taxon>
        <taxon>Sar</taxon>
        <taxon>Alveolata</taxon>
        <taxon>Dinophyceae</taxon>
        <taxon>Suessiales</taxon>
        <taxon>Symbiodiniaceae</taxon>
        <taxon>Symbiodinium</taxon>
    </lineage>
</organism>
<feature type="transmembrane region" description="Helical" evidence="1">
    <location>
        <begin position="124"/>
        <end position="144"/>
    </location>
</feature>
<evidence type="ECO:0000256" key="2">
    <source>
        <dbReference type="SAM" id="SignalP"/>
    </source>
</evidence>
<name>A0A812TYJ8_SYMPI</name>
<feature type="signal peptide" evidence="2">
    <location>
        <begin position="1"/>
        <end position="30"/>
    </location>
</feature>
<evidence type="ECO:0000313" key="3">
    <source>
        <dbReference type="EMBL" id="CAE7548154.1"/>
    </source>
</evidence>
<keyword evidence="1" id="KW-0812">Transmembrane</keyword>
<evidence type="ECO:0000313" key="4">
    <source>
        <dbReference type="Proteomes" id="UP000649617"/>
    </source>
</evidence>
<gene>
    <name evidence="3" type="primary">CAT9</name>
    <name evidence="3" type="ORF">SPIL2461_LOCUS14551</name>
</gene>
<feature type="transmembrane region" description="Helical" evidence="1">
    <location>
        <begin position="71"/>
        <end position="92"/>
    </location>
</feature>
<comment type="caution">
    <text evidence="3">The sequence shown here is derived from an EMBL/GenBank/DDBJ whole genome shotgun (WGS) entry which is preliminary data.</text>
</comment>
<accession>A0A812TYJ8</accession>